<accession>A0A5C5XSY5</accession>
<comment type="caution">
    <text evidence="3">The sequence shown here is derived from an EMBL/GenBank/DDBJ whole genome shotgun (WGS) entry which is preliminary data.</text>
</comment>
<dbReference type="AlphaFoldDB" id="A0A5C5XSY5"/>
<evidence type="ECO:0000256" key="2">
    <source>
        <dbReference type="SAM" id="Phobius"/>
    </source>
</evidence>
<name>A0A5C5XSY5_9BACT</name>
<keyword evidence="2" id="KW-0472">Membrane</keyword>
<keyword evidence="2" id="KW-0812">Transmembrane</keyword>
<evidence type="ECO:0000256" key="1">
    <source>
        <dbReference type="SAM" id="Coils"/>
    </source>
</evidence>
<keyword evidence="2" id="KW-1133">Transmembrane helix</keyword>
<keyword evidence="1" id="KW-0175">Coiled coil</keyword>
<organism evidence="3 4">
    <name type="scientific">Allorhodopirellula solitaria</name>
    <dbReference type="NCBI Taxonomy" id="2527987"/>
    <lineage>
        <taxon>Bacteria</taxon>
        <taxon>Pseudomonadati</taxon>
        <taxon>Planctomycetota</taxon>
        <taxon>Planctomycetia</taxon>
        <taxon>Pirellulales</taxon>
        <taxon>Pirellulaceae</taxon>
        <taxon>Allorhodopirellula</taxon>
    </lineage>
</organism>
<feature type="coiled-coil region" evidence="1">
    <location>
        <begin position="60"/>
        <end position="168"/>
    </location>
</feature>
<dbReference type="OrthoDB" id="273043at2"/>
<keyword evidence="4" id="KW-1185">Reference proteome</keyword>
<sequence length="276" mass="30534">MAKRRNTGPGISFFAFQDIITAVVGIFILITLILVLQLAQRVEAASEAVPQDIQPIVDTIAELRQQISQIEAEIAERSAAGSQTAGLNKFNIAEKVEQLKSENARLAARIETSRSKQSELKKLAFVALAESEKLAKEAASLSKHQQELNELAQQTAQLQSKQKALRSDDSTIFRDQTDEGTFLVLITVSPETIRIRDGLLQTEQILTGTSRIDQWKQWLAEIPLSRRHLLLRIRPGGERDFRSMKSAADAADAAYGFTVVGMQEAARFAHEVGELP</sequence>
<protein>
    <submittedName>
        <fullName evidence="3">Uncharacterized protein</fullName>
    </submittedName>
</protein>
<dbReference type="EMBL" id="SJPK01000005">
    <property type="protein sequence ID" value="TWT66366.1"/>
    <property type="molecule type" value="Genomic_DNA"/>
</dbReference>
<reference evidence="3 4" key="1">
    <citation type="submission" date="2019-02" db="EMBL/GenBank/DDBJ databases">
        <title>Deep-cultivation of Planctomycetes and their phenomic and genomic characterization uncovers novel biology.</title>
        <authorList>
            <person name="Wiegand S."/>
            <person name="Jogler M."/>
            <person name="Boedeker C."/>
            <person name="Pinto D."/>
            <person name="Vollmers J."/>
            <person name="Rivas-Marin E."/>
            <person name="Kohn T."/>
            <person name="Peeters S.H."/>
            <person name="Heuer A."/>
            <person name="Rast P."/>
            <person name="Oberbeckmann S."/>
            <person name="Bunk B."/>
            <person name="Jeske O."/>
            <person name="Meyerdierks A."/>
            <person name="Storesund J.E."/>
            <person name="Kallscheuer N."/>
            <person name="Luecker S."/>
            <person name="Lage O.M."/>
            <person name="Pohl T."/>
            <person name="Merkel B.J."/>
            <person name="Hornburger P."/>
            <person name="Mueller R.-W."/>
            <person name="Bruemmer F."/>
            <person name="Labrenz M."/>
            <person name="Spormann A.M."/>
            <person name="Op Den Camp H."/>
            <person name="Overmann J."/>
            <person name="Amann R."/>
            <person name="Jetten M.S.M."/>
            <person name="Mascher T."/>
            <person name="Medema M.H."/>
            <person name="Devos D.P."/>
            <person name="Kaster A.-K."/>
            <person name="Ovreas L."/>
            <person name="Rohde M."/>
            <person name="Galperin M.Y."/>
            <person name="Jogler C."/>
        </authorList>
    </citation>
    <scope>NUCLEOTIDE SEQUENCE [LARGE SCALE GENOMIC DNA]</scope>
    <source>
        <strain evidence="3 4">CA85</strain>
    </source>
</reference>
<evidence type="ECO:0000313" key="4">
    <source>
        <dbReference type="Proteomes" id="UP000318053"/>
    </source>
</evidence>
<evidence type="ECO:0000313" key="3">
    <source>
        <dbReference type="EMBL" id="TWT66366.1"/>
    </source>
</evidence>
<feature type="transmembrane region" description="Helical" evidence="2">
    <location>
        <begin position="12"/>
        <end position="36"/>
    </location>
</feature>
<proteinExistence type="predicted"/>
<dbReference type="RefSeq" id="WP_146391495.1">
    <property type="nucleotide sequence ID" value="NZ_SJPK01000005.1"/>
</dbReference>
<gene>
    <name evidence="3" type="ORF">CA85_24600</name>
</gene>
<dbReference type="Proteomes" id="UP000318053">
    <property type="component" value="Unassembled WGS sequence"/>
</dbReference>